<sequence length="100" mass="11459">MNYTLNDNDYTKILEYYKLDIPKSSHLLKKKAENVISQKLCSCIKKVGVVNEPKAIGVCTKSVINRKGFKRGNFTCKGKRKIILTKIKKNNNSSTRKNKH</sequence>
<evidence type="ECO:0000313" key="1">
    <source>
        <dbReference type="EMBL" id="QHU21249.1"/>
    </source>
</evidence>
<dbReference type="EMBL" id="MN740989">
    <property type="protein sequence ID" value="QHU21249.1"/>
    <property type="molecule type" value="Genomic_DNA"/>
</dbReference>
<organism evidence="1">
    <name type="scientific">viral metagenome</name>
    <dbReference type="NCBI Taxonomy" id="1070528"/>
    <lineage>
        <taxon>unclassified sequences</taxon>
        <taxon>metagenomes</taxon>
        <taxon>organismal metagenomes</taxon>
    </lineage>
</organism>
<dbReference type="AlphaFoldDB" id="A0A6C0KUI8"/>
<reference evidence="1" key="1">
    <citation type="journal article" date="2020" name="Nature">
        <title>Giant virus diversity and host interactions through global metagenomics.</title>
        <authorList>
            <person name="Schulz F."/>
            <person name="Roux S."/>
            <person name="Paez-Espino D."/>
            <person name="Jungbluth S."/>
            <person name="Walsh D.A."/>
            <person name="Denef V.J."/>
            <person name="McMahon K.D."/>
            <person name="Konstantinidis K.T."/>
            <person name="Eloe-Fadrosh E.A."/>
            <person name="Kyrpides N.C."/>
            <person name="Woyke T."/>
        </authorList>
    </citation>
    <scope>NUCLEOTIDE SEQUENCE</scope>
    <source>
        <strain evidence="1">GVMAG-S-3300013094-109</strain>
    </source>
</reference>
<protein>
    <submittedName>
        <fullName evidence="1">Uncharacterized protein</fullName>
    </submittedName>
</protein>
<name>A0A6C0KUI8_9ZZZZ</name>
<proteinExistence type="predicted"/>
<accession>A0A6C0KUI8</accession>